<keyword evidence="5" id="KW-0547">Nucleotide-binding</keyword>
<evidence type="ECO:0000313" key="16">
    <source>
        <dbReference type="EMBL" id="CAI4015255.1"/>
    </source>
</evidence>
<dbReference type="OrthoDB" id="10264738at2759"/>
<dbReference type="Gene3D" id="3.60.40.10">
    <property type="entry name" value="PPM-type phosphatase domain"/>
    <property type="match status" value="1"/>
</dbReference>
<feature type="domain" description="EH" evidence="12">
    <location>
        <begin position="2174"/>
        <end position="2262"/>
    </location>
</feature>
<reference evidence="17" key="2">
    <citation type="submission" date="2024-04" db="EMBL/GenBank/DDBJ databases">
        <authorList>
            <person name="Chen Y."/>
            <person name="Shah S."/>
            <person name="Dougan E. K."/>
            <person name="Thang M."/>
            <person name="Chan C."/>
        </authorList>
    </citation>
    <scope>NUCLEOTIDE SEQUENCE [LARGE SCALE GENOMIC DNA]</scope>
</reference>
<evidence type="ECO:0000259" key="15">
    <source>
        <dbReference type="PROSITE" id="PS51746"/>
    </source>
</evidence>
<dbReference type="SUPFAM" id="SSF81606">
    <property type="entry name" value="PP2C-like"/>
    <property type="match status" value="1"/>
</dbReference>
<dbReference type="SUPFAM" id="SSF47473">
    <property type="entry name" value="EF-hand"/>
    <property type="match status" value="2"/>
</dbReference>
<dbReference type="PANTHER" id="PTHR13232:SF10">
    <property type="entry name" value="NAD(P)H-HYDRATE EPIMERASE"/>
    <property type="match status" value="1"/>
</dbReference>
<dbReference type="PROSITE" id="PS51746">
    <property type="entry name" value="PPM_2"/>
    <property type="match status" value="1"/>
</dbReference>
<keyword evidence="6" id="KW-0521">NADP</keyword>
<dbReference type="InterPro" id="IPR036457">
    <property type="entry name" value="PPM-type-like_dom_sf"/>
</dbReference>
<dbReference type="InterPro" id="IPR036652">
    <property type="entry name" value="YjeF_N_dom_sf"/>
</dbReference>
<feature type="region of interest" description="Disordered" evidence="11">
    <location>
        <begin position="1332"/>
        <end position="1355"/>
    </location>
</feature>
<dbReference type="InterPro" id="IPR032976">
    <property type="entry name" value="YJEFN_prot_NAXE-like"/>
</dbReference>
<feature type="domain" description="EH" evidence="12">
    <location>
        <begin position="2067"/>
        <end position="2156"/>
    </location>
</feature>
<reference evidence="16" key="1">
    <citation type="submission" date="2022-10" db="EMBL/GenBank/DDBJ databases">
        <authorList>
            <person name="Chen Y."/>
            <person name="Dougan E. K."/>
            <person name="Chan C."/>
            <person name="Rhodes N."/>
            <person name="Thang M."/>
        </authorList>
    </citation>
    <scope>NUCLEOTIDE SEQUENCE</scope>
</reference>
<dbReference type="SUPFAM" id="SSF64153">
    <property type="entry name" value="YjeF N-terminal domain-like"/>
    <property type="match status" value="2"/>
</dbReference>
<dbReference type="InterPro" id="IPR000261">
    <property type="entry name" value="EH_dom"/>
</dbReference>
<dbReference type="PANTHER" id="PTHR13232">
    <property type="entry name" value="NAD(P)H-HYDRATE EPIMERASE"/>
    <property type="match status" value="1"/>
</dbReference>
<comment type="caution">
    <text evidence="16">The sequence shown here is derived from an EMBL/GenBank/DDBJ whole genome shotgun (WGS) entry which is preliminary data.</text>
</comment>
<dbReference type="EMBL" id="CAMXCT020006522">
    <property type="protein sequence ID" value="CAL1168630.1"/>
    <property type="molecule type" value="Genomic_DNA"/>
</dbReference>
<feature type="non-terminal residue" evidence="16">
    <location>
        <position position="2322"/>
    </location>
</feature>
<evidence type="ECO:0000256" key="10">
    <source>
        <dbReference type="SAM" id="Coils"/>
    </source>
</evidence>
<feature type="domain" description="YjeF N-terminal" evidence="14">
    <location>
        <begin position="68"/>
        <end position="686"/>
    </location>
</feature>
<evidence type="ECO:0000256" key="5">
    <source>
        <dbReference type="ARBA" id="ARBA00022741"/>
    </source>
</evidence>
<feature type="compositionally biased region" description="Basic and acidic residues" evidence="11">
    <location>
        <begin position="1864"/>
        <end position="1873"/>
    </location>
</feature>
<sequence>MRRAFQVTSTTCRSLSRRRWALVLALAGCLGSRAAHLLQRRPLTTAAFAQAVQSRTSQAVTLLGQQDAISIDEELMATPGFSVDQLMELAGLSVASALVDAYPKSKRVLIVAGPGNNGGDGLVAARHLQLGQLLEQILNLPSHLSPVAMGNYLAEPKKDKETATGSGPGVRWGSTGMQGWRVSMEDAHVTLPDLGSYLSGIGMYAVFDGHSGREVAAFCEKHMPRELLTLAQQSQDLFAALRTVFPRIDDMLRQHEYHEELLSYRNQDSEGPGAPQVPVEDLQNSIKDDMAVARSRGALTKEDAEGILMKMMMLQRVNATQSTDLANAVGCAAVVVLVTPNKIICANAGDSRAVLCRRGRPIALSIDHKPNLETETRRIEAAGGTVQTVKRGNFTTYRVNGNLSLSRAIGDLQYKCHRQLPPEKQMVTSVPEIVQHPRHADDEFVVIACDGIWDVKSSSEVCNFLRKRLMREMSLELAMEQLLEACCTSDPKRSMGLGADNMTLIVVLSPGWKGVSFLDLMCLHGDMTCKCSAPAPLSSLLRCEKRYHFGYSPTVVYPKRSEKQLFVNLVTQCEQLRIPVLTDLPKLKDFDVALDAVFGFSFKGTPREPFAKILKALQDSSLPVMSVDIPSGWDVEKGDTTGSGLQPDTLISLTAPKKAAAFFRGRHFLGGRFVPPGIVEKYNLQLPEYPGVSQIAAQLSWKVGRQNGEPKRRPVPPRCSLSFGGAGYGVSPHGGDTATNLGGHLPMAAGTSQSQAATPCGVPGCSVLPVVKTALANMEQYRPALSPDQAAQDELQRVQAELRALKEEMVQLKQGYHEVKEQQAGCGTSSHDAFAQNGPRGQETLGTTVTSIKERQVLEWWKDPGEMQQQIAQILTMLQQLCSKSNSSNSWRDSSLAKFLFVGAWSSILCVGAFVLTRFALEAFVAPRTTTPSLQSKLQLKARGGGEYDISDADIQNFYNSLLTGAGGDPPKGTVLSELVVKFFHGDFTPQGFKRYSGLWKGPPPGNIGKKDIAVGVAKLKEQMANPMFVTKGGVGYGVDETQKVEDDGKGWVWLAAEMSPGGLAVELFKSVPYGKRAILVAKQSNVDELFQKDMELPLQDKEVQQAGAGGAAPTGTVGATTQWGHSLIDTRAYGRLRTFSGKEEDWATWSFVARSYLDLLSVGFRELLVSAEATGQATEIRQADMSDMARTHSWTLFNVLTQSAEGRALSVIMNSEASNGLQAWRMLIDAYEPRVGGRYTAMLMGIIGPQWGHVKEANFLESLDTWEIQIRRYEDQSKQKVTDAAKCAVVMKNAPSGIRTALRTSSSRIGSDYELLKKAIKDYMQTGVDLMEKDGKNSKGNPGKSYNSYSTGSRKFQGSCSYCGKWGYKKSECRSRERDKKGKGGSANAVDKEEDKSTNAVQYDSLDNKEDWDPEEVWQSRRETGKWPRIQYQNPDHESGGASSSSRPAEVVSVSWRGLPKAETSGKKWVAKKRWAEIQEEEEAEAKDEVQMNMCASKTLEDTVKNRSGRKENDPAIIDPGGASYLTRYSVEESIPLYMHGNSFYLRLLAVKTVPMTTKVPKAIVAPVTGIGEAEDWEHPEGKSEDETEEVPEAGITDRQIESKMSLTPQSRIVDMRNGLKQLGYVIHGSKEEADALPDPNKEPRDQDEKEYSMWSIQSWKECVGQLLPRFLGVNTKMRVHLDSGAARGVFQRQGAGRIRHLEIKSLWVQTALRERQFTLHAVGTHDNVADVGTKALAVQKLKKFRDELGVISEEEFRGTDELKTHAKQGVVGGVQLQNVLKVLIALGMMQPTKADGEMQLWSPEDKRSGWIFDVVFAINVMQIIAMMLWLTWKGISVARKWIKSQSREAEDDRSQWTRVQGRRPENQDLRRSGARMSAASSSSETTTTARPQGDDRTPSQRSEKSQYAYEKRAGKEICYDKCYPLEGSNPPKFYKSGAGECVHMSSQCYGLRNRKSPVQLLRVCAYCHDEQVHSAMSSTMREGREAHMRAGRSTDLADQAALSGLTVRRGVVEKSQVGIKKFGMDQECLWRAAGRNRGEMRMAYDILRKGSPKADLAGWELDLENFTRHAQRFAELDTNQDGYLEGAEAKSHFGLSRLSPVRLAEIWALADEGRDGRLSLPEFVCAAELMERASKGYEMPAKLPPPLWDSALRHAADFSLPKKESWTISPEEWQSCRSIFEAKCNDANFLEPNEAREILDRSELPHAELSQIWNLSDLDGDGQLRFGEFLCAMHLAERRRKGGELPSRLPDALLQVATEDLPNKLEMPVPPPDFEPPVTESFNPAAAESSWDPTVSELEQYKNIFEGLDLSDGLAAAEAK</sequence>
<dbReference type="SMART" id="SM00027">
    <property type="entry name" value="EH"/>
    <property type="match status" value="2"/>
</dbReference>
<gene>
    <name evidence="16" type="ORF">C1SCF055_LOCUS40092</name>
</gene>
<dbReference type="Gene3D" id="1.10.238.10">
    <property type="entry name" value="EF-hand"/>
    <property type="match status" value="2"/>
</dbReference>
<dbReference type="SMART" id="SM00054">
    <property type="entry name" value="EFh"/>
    <property type="match status" value="3"/>
</dbReference>
<feature type="compositionally biased region" description="Basic and acidic residues" evidence="11">
    <location>
        <begin position="1894"/>
        <end position="1909"/>
    </location>
</feature>
<dbReference type="GO" id="GO:0052856">
    <property type="term" value="F:NAD(P)HX epimerase activity"/>
    <property type="evidence" value="ECO:0007669"/>
    <property type="project" value="UniProtKB-EC"/>
</dbReference>
<keyword evidence="4" id="KW-0479">Metal-binding</keyword>
<evidence type="ECO:0000256" key="4">
    <source>
        <dbReference type="ARBA" id="ARBA00022723"/>
    </source>
</evidence>
<feature type="coiled-coil region" evidence="10">
    <location>
        <begin position="788"/>
        <end position="822"/>
    </location>
</feature>
<feature type="region of interest" description="Disordered" evidence="11">
    <location>
        <begin position="2275"/>
        <end position="2295"/>
    </location>
</feature>
<dbReference type="CDD" id="cd00052">
    <property type="entry name" value="EH"/>
    <property type="match status" value="2"/>
</dbReference>
<name>A0A9P1DT92_9DINO</name>
<evidence type="ECO:0000259" key="14">
    <source>
        <dbReference type="PROSITE" id="PS51385"/>
    </source>
</evidence>
<dbReference type="PROSITE" id="PS50031">
    <property type="entry name" value="EH"/>
    <property type="match status" value="2"/>
</dbReference>
<protein>
    <recommendedName>
        <fullName evidence="3">NAD(P)H-hydrate epimerase</fullName>
        <ecNumber evidence="3">5.1.99.6</ecNumber>
    </recommendedName>
</protein>
<dbReference type="GO" id="GO:0000166">
    <property type="term" value="F:nucleotide binding"/>
    <property type="evidence" value="ECO:0007669"/>
    <property type="project" value="UniProtKB-KW"/>
</dbReference>
<dbReference type="EC" id="5.1.99.6" evidence="3"/>
<dbReference type="PROSITE" id="PS50222">
    <property type="entry name" value="EF_HAND_2"/>
    <property type="match status" value="2"/>
</dbReference>
<evidence type="ECO:0000259" key="13">
    <source>
        <dbReference type="PROSITE" id="PS50222"/>
    </source>
</evidence>
<evidence type="ECO:0000256" key="9">
    <source>
        <dbReference type="ARBA" id="ARBA00023235"/>
    </source>
</evidence>
<evidence type="ECO:0000256" key="6">
    <source>
        <dbReference type="ARBA" id="ARBA00022857"/>
    </source>
</evidence>
<accession>A0A9P1DT92</accession>
<comment type="catalytic activity">
    <reaction evidence="2">
        <text>(6R)-NADPHX = (6S)-NADPHX</text>
        <dbReference type="Rhea" id="RHEA:32227"/>
        <dbReference type="ChEBI" id="CHEBI:64076"/>
        <dbReference type="ChEBI" id="CHEBI:64077"/>
        <dbReference type="EC" id="5.1.99.6"/>
    </reaction>
</comment>
<dbReference type="EMBL" id="CAMXCT010006522">
    <property type="protein sequence ID" value="CAI4015255.1"/>
    <property type="molecule type" value="Genomic_DNA"/>
</dbReference>
<organism evidence="16">
    <name type="scientific">Cladocopium goreaui</name>
    <dbReference type="NCBI Taxonomy" id="2562237"/>
    <lineage>
        <taxon>Eukaryota</taxon>
        <taxon>Sar</taxon>
        <taxon>Alveolata</taxon>
        <taxon>Dinophyceae</taxon>
        <taxon>Suessiales</taxon>
        <taxon>Symbiodiniaceae</taxon>
        <taxon>Cladocopium</taxon>
    </lineage>
</organism>
<keyword evidence="7" id="KW-0630">Potassium</keyword>
<comment type="catalytic activity">
    <reaction evidence="1">
        <text>(6R)-NADHX = (6S)-NADHX</text>
        <dbReference type="Rhea" id="RHEA:32215"/>
        <dbReference type="ChEBI" id="CHEBI:64074"/>
        <dbReference type="ChEBI" id="CHEBI:64075"/>
        <dbReference type="EC" id="5.1.99.6"/>
    </reaction>
</comment>
<dbReference type="GO" id="GO:0005509">
    <property type="term" value="F:calcium ion binding"/>
    <property type="evidence" value="ECO:0007669"/>
    <property type="project" value="InterPro"/>
</dbReference>
<evidence type="ECO:0000256" key="8">
    <source>
        <dbReference type="ARBA" id="ARBA00023027"/>
    </source>
</evidence>
<feature type="region of interest" description="Disordered" evidence="11">
    <location>
        <begin position="1851"/>
        <end position="1909"/>
    </location>
</feature>
<feature type="domain" description="PPM-type phosphatase" evidence="15">
    <location>
        <begin position="171"/>
        <end position="509"/>
    </location>
</feature>
<evidence type="ECO:0000259" key="12">
    <source>
        <dbReference type="PROSITE" id="PS50031"/>
    </source>
</evidence>
<evidence type="ECO:0000256" key="3">
    <source>
        <dbReference type="ARBA" id="ARBA00012228"/>
    </source>
</evidence>
<dbReference type="GO" id="GO:0005739">
    <property type="term" value="C:mitochondrion"/>
    <property type="evidence" value="ECO:0007669"/>
    <property type="project" value="TreeGrafter"/>
</dbReference>
<feature type="domain" description="EF-hand" evidence="13">
    <location>
        <begin position="2206"/>
        <end position="2241"/>
    </location>
</feature>
<keyword evidence="18" id="KW-1185">Reference proteome</keyword>
<evidence type="ECO:0000256" key="1">
    <source>
        <dbReference type="ARBA" id="ARBA00000013"/>
    </source>
</evidence>
<keyword evidence="10" id="KW-0175">Coiled coil</keyword>
<dbReference type="InterPro" id="IPR004443">
    <property type="entry name" value="YjeF_N_dom"/>
</dbReference>
<dbReference type="Pfam" id="PF03853">
    <property type="entry name" value="YjeF_N"/>
    <property type="match status" value="2"/>
</dbReference>
<proteinExistence type="predicted"/>
<feature type="compositionally biased region" description="Polar residues" evidence="11">
    <location>
        <begin position="1339"/>
        <end position="1355"/>
    </location>
</feature>
<dbReference type="Proteomes" id="UP001152797">
    <property type="component" value="Unassembled WGS sequence"/>
</dbReference>
<dbReference type="Pfam" id="PF12763">
    <property type="entry name" value="EH"/>
    <property type="match status" value="2"/>
</dbReference>
<evidence type="ECO:0000256" key="11">
    <source>
        <dbReference type="SAM" id="MobiDB-lite"/>
    </source>
</evidence>
<dbReference type="PROSITE" id="PS51385">
    <property type="entry name" value="YJEF_N"/>
    <property type="match status" value="1"/>
</dbReference>
<evidence type="ECO:0000256" key="2">
    <source>
        <dbReference type="ARBA" id="ARBA00000909"/>
    </source>
</evidence>
<dbReference type="InterPro" id="IPR011992">
    <property type="entry name" value="EF-hand-dom_pair"/>
</dbReference>
<evidence type="ECO:0000256" key="7">
    <source>
        <dbReference type="ARBA" id="ARBA00022958"/>
    </source>
</evidence>
<dbReference type="Pfam" id="PF00481">
    <property type="entry name" value="PP2C"/>
    <property type="match status" value="2"/>
</dbReference>
<feature type="region of interest" description="Disordered" evidence="11">
    <location>
        <begin position="1375"/>
        <end position="1450"/>
    </location>
</feature>
<keyword evidence="9" id="KW-0413">Isomerase</keyword>
<dbReference type="SMART" id="SM00332">
    <property type="entry name" value="PP2Cc"/>
    <property type="match status" value="1"/>
</dbReference>
<evidence type="ECO:0000313" key="18">
    <source>
        <dbReference type="Proteomes" id="UP001152797"/>
    </source>
</evidence>
<evidence type="ECO:0000313" key="17">
    <source>
        <dbReference type="EMBL" id="CAL1168630.1"/>
    </source>
</evidence>
<keyword evidence="8" id="KW-0520">NAD</keyword>
<feature type="domain" description="EF-hand" evidence="13">
    <location>
        <begin position="2100"/>
        <end position="2135"/>
    </location>
</feature>
<dbReference type="Gene3D" id="3.40.50.10260">
    <property type="entry name" value="YjeF N-terminal domain"/>
    <property type="match status" value="2"/>
</dbReference>
<feature type="compositionally biased region" description="Low complexity" evidence="11">
    <location>
        <begin position="1876"/>
        <end position="1892"/>
    </location>
</feature>
<dbReference type="InterPro" id="IPR001932">
    <property type="entry name" value="PPM-type_phosphatase-like_dom"/>
</dbReference>
<feature type="region of interest" description="Disordered" evidence="11">
    <location>
        <begin position="1574"/>
        <end position="1604"/>
    </location>
</feature>
<dbReference type="CDD" id="cd00143">
    <property type="entry name" value="PP2Cc"/>
    <property type="match status" value="1"/>
</dbReference>
<feature type="region of interest" description="Disordered" evidence="11">
    <location>
        <begin position="1632"/>
        <end position="1651"/>
    </location>
</feature>
<dbReference type="InterPro" id="IPR002048">
    <property type="entry name" value="EF_hand_dom"/>
</dbReference>
<dbReference type="EMBL" id="CAMXCT030006522">
    <property type="protein sequence ID" value="CAL4802567.1"/>
    <property type="molecule type" value="Genomic_DNA"/>
</dbReference>